<dbReference type="EMBL" id="JBBXMP010000045">
    <property type="protein sequence ID" value="KAL0065581.1"/>
    <property type="molecule type" value="Genomic_DNA"/>
</dbReference>
<evidence type="ECO:0000256" key="1">
    <source>
        <dbReference type="ARBA" id="ARBA00006432"/>
    </source>
</evidence>
<gene>
    <name evidence="3" type="ORF">AAF712_007359</name>
</gene>
<accession>A0ABR2ZWV9</accession>
<organism evidence="3 4">
    <name type="scientific">Marasmius tenuissimus</name>
    <dbReference type="NCBI Taxonomy" id="585030"/>
    <lineage>
        <taxon>Eukaryota</taxon>
        <taxon>Fungi</taxon>
        <taxon>Dikarya</taxon>
        <taxon>Basidiomycota</taxon>
        <taxon>Agaricomycotina</taxon>
        <taxon>Agaricomycetes</taxon>
        <taxon>Agaricomycetidae</taxon>
        <taxon>Agaricales</taxon>
        <taxon>Marasmiineae</taxon>
        <taxon>Marasmiaceae</taxon>
        <taxon>Marasmius</taxon>
    </lineage>
</organism>
<keyword evidence="4" id="KW-1185">Reference proteome</keyword>
<proteinExistence type="inferred from homology"/>
<dbReference type="Gene3D" id="3.40.50.12780">
    <property type="entry name" value="N-terminal domain of ligase-like"/>
    <property type="match status" value="1"/>
</dbReference>
<evidence type="ECO:0000313" key="3">
    <source>
        <dbReference type="EMBL" id="KAL0065581.1"/>
    </source>
</evidence>
<dbReference type="InterPro" id="IPR000873">
    <property type="entry name" value="AMP-dep_synth/lig_dom"/>
</dbReference>
<dbReference type="Proteomes" id="UP001437256">
    <property type="component" value="Unassembled WGS sequence"/>
</dbReference>
<reference evidence="3 4" key="1">
    <citation type="submission" date="2024-05" db="EMBL/GenBank/DDBJ databases">
        <title>A draft genome resource for the thread blight pathogen Marasmius tenuissimus strain MS-2.</title>
        <authorList>
            <person name="Yulfo-Soto G.E."/>
            <person name="Baruah I.K."/>
            <person name="Amoako-Attah I."/>
            <person name="Bukari Y."/>
            <person name="Meinhardt L.W."/>
            <person name="Bailey B.A."/>
            <person name="Cohen S.P."/>
        </authorList>
    </citation>
    <scope>NUCLEOTIDE SEQUENCE [LARGE SCALE GENOMIC DNA]</scope>
    <source>
        <strain evidence="3 4">MS-2</strain>
    </source>
</reference>
<evidence type="ECO:0000313" key="4">
    <source>
        <dbReference type="Proteomes" id="UP001437256"/>
    </source>
</evidence>
<dbReference type="Pfam" id="PF23562">
    <property type="entry name" value="AMP-binding_C_3"/>
    <property type="match status" value="1"/>
</dbReference>
<dbReference type="InterPro" id="IPR042099">
    <property type="entry name" value="ANL_N_sf"/>
</dbReference>
<comment type="similarity">
    <text evidence="1">Belongs to the ATP-dependent AMP-binding enzyme family.</text>
</comment>
<name>A0ABR2ZWV9_9AGAR</name>
<evidence type="ECO:0000259" key="2">
    <source>
        <dbReference type="Pfam" id="PF00501"/>
    </source>
</evidence>
<sequence length="591" mass="65486">MTALRAPKFQRPPLDGSLSIAEIYDWHVDHNPNHPIFVYATGIRGGDIKNISYSQFSDACHRAGFILADLFGVDPYGARDDYPVVGILSTAGIPLLTHKFVIVQIDLFACFIDTITTYTTIIGLLRLGVVPFPISPRFSAHVVAELVKNAKVSHLLVNNDRHLQSIVDAAVSLIQNSTPVKIHSLPENEVLYSDTWTPRLPKKTYLHSSPGIIVHSSSSTSEFPKVVPWTVGMQIQHARVPVPPNQNSHDLRGAVFSCHSIELFHAFGLLLLYWTPAAGFTLGTFKPSSPAVLPSAEFCFHGIRVTNSEYALTHTRFLEEWATDTNKLSFLKTLKAVLFGGKVLKQSAGEILSQSGVKLSNTYGSTEGGHFTAVPADHAGECWDYFQRSPQCGLNFLDQGDGTFHGIVIPTAQQESAFKAGHQETKYFATGDLMVPHPTRKDYWKVIGRVDDQIMLSSGEVVHPIRLENIVTSNPYIKAAQLFGQARPHLGVLVDLRDVPQDLLEGPIESLREVIWPTVQLMNDRYPSFCSVSREMIVVVSSAKPMLYTPKGLPKRAQNLRIYRDEIDKSYEGYGDPLLNSHPALMPRSVL</sequence>
<dbReference type="SUPFAM" id="SSF56801">
    <property type="entry name" value="Acetyl-CoA synthetase-like"/>
    <property type="match status" value="1"/>
</dbReference>
<dbReference type="PANTHER" id="PTHR43201">
    <property type="entry name" value="ACYL-COA SYNTHETASE"/>
    <property type="match status" value="1"/>
</dbReference>
<protein>
    <recommendedName>
        <fullName evidence="2">AMP-dependent synthetase/ligase domain-containing protein</fullName>
    </recommendedName>
</protein>
<comment type="caution">
    <text evidence="3">The sequence shown here is derived from an EMBL/GenBank/DDBJ whole genome shotgun (WGS) entry which is preliminary data.</text>
</comment>
<dbReference type="PANTHER" id="PTHR43201:SF8">
    <property type="entry name" value="ACYL-COA SYNTHETASE FAMILY MEMBER 3"/>
    <property type="match status" value="1"/>
</dbReference>
<feature type="domain" description="AMP-dependent synthetase/ligase" evidence="2">
    <location>
        <begin position="118"/>
        <end position="378"/>
    </location>
</feature>
<dbReference type="Pfam" id="PF00501">
    <property type="entry name" value="AMP-binding"/>
    <property type="match status" value="1"/>
</dbReference>